<dbReference type="Gene3D" id="3.40.50.720">
    <property type="entry name" value="NAD(P)-binding Rossmann-like Domain"/>
    <property type="match status" value="1"/>
</dbReference>
<evidence type="ECO:0000313" key="3">
    <source>
        <dbReference type="Proteomes" id="UP001500449"/>
    </source>
</evidence>
<dbReference type="InterPro" id="IPR002347">
    <property type="entry name" value="SDR_fam"/>
</dbReference>
<dbReference type="PRINTS" id="PR00080">
    <property type="entry name" value="SDRFAMILY"/>
</dbReference>
<proteinExistence type="inferred from homology"/>
<evidence type="ECO:0000313" key="2">
    <source>
        <dbReference type="EMBL" id="GAA1854879.1"/>
    </source>
</evidence>
<dbReference type="SUPFAM" id="SSF51735">
    <property type="entry name" value="NAD(P)-binding Rossmann-fold domains"/>
    <property type="match status" value="1"/>
</dbReference>
<organism evidence="2 3">
    <name type="scientific">Pseudonocardia ailaonensis</name>
    <dbReference type="NCBI Taxonomy" id="367279"/>
    <lineage>
        <taxon>Bacteria</taxon>
        <taxon>Bacillati</taxon>
        <taxon>Actinomycetota</taxon>
        <taxon>Actinomycetes</taxon>
        <taxon>Pseudonocardiales</taxon>
        <taxon>Pseudonocardiaceae</taxon>
        <taxon>Pseudonocardia</taxon>
    </lineage>
</organism>
<name>A0ABN2N693_9PSEU</name>
<reference evidence="2 3" key="1">
    <citation type="journal article" date="2019" name="Int. J. Syst. Evol. Microbiol.">
        <title>The Global Catalogue of Microorganisms (GCM) 10K type strain sequencing project: providing services to taxonomists for standard genome sequencing and annotation.</title>
        <authorList>
            <consortium name="The Broad Institute Genomics Platform"/>
            <consortium name="The Broad Institute Genome Sequencing Center for Infectious Disease"/>
            <person name="Wu L."/>
            <person name="Ma J."/>
        </authorList>
    </citation>
    <scope>NUCLEOTIDE SEQUENCE [LARGE SCALE GENOMIC DNA]</scope>
    <source>
        <strain evidence="2 3">JCM 16009</strain>
    </source>
</reference>
<dbReference type="Pfam" id="PF13561">
    <property type="entry name" value="adh_short_C2"/>
    <property type="match status" value="1"/>
</dbReference>
<dbReference type="RefSeq" id="WP_344418665.1">
    <property type="nucleotide sequence ID" value="NZ_BAAAQK010000012.1"/>
</dbReference>
<comment type="caution">
    <text evidence="2">The sequence shown here is derived from an EMBL/GenBank/DDBJ whole genome shotgun (WGS) entry which is preliminary data.</text>
</comment>
<sequence>MTGTQARGGLRGLRAVVTGAGSVHGGLGNGRATAVLLAREGACVHVVDRDVDSARETVDVIESEGGTARAHEADVADEADCARVCGAVAGQGQVAVLVNNVGVMGGPTALSDLDLGEWDRILRTNVTAAMVMAKHLAPAMPRGGAIVNLSSLAAHRVTGRLAYATSKAAVEGLTVALAGELGPSGIRVNAVCPGSVWTPVVDTGDARDAGAARRQRVAATLLGEEGTAWDTAHAVRFLAGPEARWITGQVLVVDGGASARLAGVT</sequence>
<gene>
    <name evidence="2" type="ORF">GCM10009836_38660</name>
</gene>
<dbReference type="PRINTS" id="PR00081">
    <property type="entry name" value="GDHRDH"/>
</dbReference>
<dbReference type="InterPro" id="IPR036291">
    <property type="entry name" value="NAD(P)-bd_dom_sf"/>
</dbReference>
<dbReference type="CDD" id="cd05233">
    <property type="entry name" value="SDR_c"/>
    <property type="match status" value="1"/>
</dbReference>
<keyword evidence="3" id="KW-1185">Reference proteome</keyword>
<dbReference type="PANTHER" id="PTHR42760">
    <property type="entry name" value="SHORT-CHAIN DEHYDROGENASES/REDUCTASES FAMILY MEMBER"/>
    <property type="match status" value="1"/>
</dbReference>
<dbReference type="Proteomes" id="UP001500449">
    <property type="component" value="Unassembled WGS sequence"/>
</dbReference>
<accession>A0ABN2N693</accession>
<dbReference type="PANTHER" id="PTHR42760:SF122">
    <property type="entry name" value="NAD(P)-BINDING PROTEIN"/>
    <property type="match status" value="1"/>
</dbReference>
<dbReference type="EMBL" id="BAAAQK010000012">
    <property type="protein sequence ID" value="GAA1854879.1"/>
    <property type="molecule type" value="Genomic_DNA"/>
</dbReference>
<protein>
    <submittedName>
        <fullName evidence="2">Glucose 1-dehydrogenase</fullName>
    </submittedName>
</protein>
<dbReference type="InterPro" id="IPR020904">
    <property type="entry name" value="Sc_DH/Rdtase_CS"/>
</dbReference>
<evidence type="ECO:0000256" key="1">
    <source>
        <dbReference type="ARBA" id="ARBA00006484"/>
    </source>
</evidence>
<dbReference type="PROSITE" id="PS00061">
    <property type="entry name" value="ADH_SHORT"/>
    <property type="match status" value="1"/>
</dbReference>
<comment type="similarity">
    <text evidence="1">Belongs to the short-chain dehydrogenases/reductases (SDR) family.</text>
</comment>